<protein>
    <submittedName>
        <fullName evidence="2">Uncharacterized protein</fullName>
    </submittedName>
</protein>
<evidence type="ECO:0000256" key="1">
    <source>
        <dbReference type="SAM" id="MobiDB-lite"/>
    </source>
</evidence>
<gene>
    <name evidence="2" type="ORF">EGYM00392_LOCUS4047</name>
</gene>
<name>A0A7S1HVW5_9EUGL</name>
<dbReference type="AlphaFoldDB" id="A0A7S1HVW5"/>
<sequence>MLFGTPLKDLVRGLASEYDAVFEVCAQNCLQFGARGASTLPFCMVLPAQNHLSPCPHLSPPMPRNADRPCSTQNGQTRQAEPVAIDTAVPLTPLTEPLFG</sequence>
<proteinExistence type="predicted"/>
<organism evidence="2">
    <name type="scientific">Eutreptiella gymnastica</name>
    <dbReference type="NCBI Taxonomy" id="73025"/>
    <lineage>
        <taxon>Eukaryota</taxon>
        <taxon>Discoba</taxon>
        <taxon>Euglenozoa</taxon>
        <taxon>Euglenida</taxon>
        <taxon>Spirocuta</taxon>
        <taxon>Euglenophyceae</taxon>
        <taxon>Eutreptiales</taxon>
        <taxon>Eutreptiaceae</taxon>
        <taxon>Eutreptiella</taxon>
    </lineage>
</organism>
<feature type="compositionally biased region" description="Polar residues" evidence="1">
    <location>
        <begin position="70"/>
        <end position="79"/>
    </location>
</feature>
<evidence type="ECO:0000313" key="2">
    <source>
        <dbReference type="EMBL" id="CAD8992999.1"/>
    </source>
</evidence>
<reference evidence="2" key="1">
    <citation type="submission" date="2021-01" db="EMBL/GenBank/DDBJ databases">
        <authorList>
            <person name="Corre E."/>
            <person name="Pelletier E."/>
            <person name="Niang G."/>
            <person name="Scheremetjew M."/>
            <person name="Finn R."/>
            <person name="Kale V."/>
            <person name="Holt S."/>
            <person name="Cochrane G."/>
            <person name="Meng A."/>
            <person name="Brown T."/>
            <person name="Cohen L."/>
        </authorList>
    </citation>
    <scope>NUCLEOTIDE SEQUENCE</scope>
    <source>
        <strain evidence="2">NIES-381</strain>
    </source>
</reference>
<dbReference type="EMBL" id="HBGA01010655">
    <property type="protein sequence ID" value="CAD8992999.1"/>
    <property type="molecule type" value="Transcribed_RNA"/>
</dbReference>
<accession>A0A7S1HVW5</accession>
<feature type="region of interest" description="Disordered" evidence="1">
    <location>
        <begin position="56"/>
        <end position="100"/>
    </location>
</feature>